<dbReference type="AlphaFoldDB" id="A0A7E4W8I4"/>
<feature type="compositionally biased region" description="Low complexity" evidence="1">
    <location>
        <begin position="206"/>
        <end position="219"/>
    </location>
</feature>
<keyword evidence="2" id="KW-0812">Transmembrane</keyword>
<organism evidence="3 4">
    <name type="scientific">Panagrellus redivivus</name>
    <name type="common">Microworm</name>
    <dbReference type="NCBI Taxonomy" id="6233"/>
    <lineage>
        <taxon>Eukaryota</taxon>
        <taxon>Metazoa</taxon>
        <taxon>Ecdysozoa</taxon>
        <taxon>Nematoda</taxon>
        <taxon>Chromadorea</taxon>
        <taxon>Rhabditida</taxon>
        <taxon>Tylenchina</taxon>
        <taxon>Panagrolaimomorpha</taxon>
        <taxon>Panagrolaimoidea</taxon>
        <taxon>Panagrolaimidae</taxon>
        <taxon>Panagrellus</taxon>
    </lineage>
</organism>
<sequence>MDGTLAIVCLISFGLVSGGPIGAIYFATTNAAIMSSESGLPTSTIYDGFSIKMEDADRSEQFAVAIRKQGDLMLKIQITKSPKSRQCLIMTVTSPVTGNSVNKKIMLYTINNGGSVFAEESSTGEVQLGMIINFVTDIKISSNGSLSTFPIRSGTVAFPIYDHCADFDSTHCVVLVNLVSENLAPGSVVTFSGDVKFLTKTRPTTTVPTTTALTSTSSAQPNSKNAPPPESDGSVQTTETVAKAGGQWSIAVVVIVILVVIVLVVAGVIIGNVCYQKKQASAKNNPGASGASVEPQKVDSGV</sequence>
<proteinExistence type="predicted"/>
<reference evidence="4" key="2">
    <citation type="submission" date="2020-10" db="UniProtKB">
        <authorList>
            <consortium name="WormBaseParasite"/>
        </authorList>
    </citation>
    <scope>IDENTIFICATION</scope>
</reference>
<dbReference type="Proteomes" id="UP000492821">
    <property type="component" value="Unassembled WGS sequence"/>
</dbReference>
<keyword evidence="3" id="KW-1185">Reference proteome</keyword>
<feature type="transmembrane region" description="Helical" evidence="2">
    <location>
        <begin position="248"/>
        <end position="275"/>
    </location>
</feature>
<keyword evidence="2" id="KW-1133">Transmembrane helix</keyword>
<evidence type="ECO:0000256" key="1">
    <source>
        <dbReference type="SAM" id="MobiDB-lite"/>
    </source>
</evidence>
<evidence type="ECO:0000313" key="3">
    <source>
        <dbReference type="Proteomes" id="UP000492821"/>
    </source>
</evidence>
<reference evidence="3" key="1">
    <citation type="journal article" date="2013" name="Genetics">
        <title>The draft genome and transcriptome of Panagrellus redivivus are shaped by the harsh demands of a free-living lifestyle.</title>
        <authorList>
            <person name="Srinivasan J."/>
            <person name="Dillman A.R."/>
            <person name="Macchietto M.G."/>
            <person name="Heikkinen L."/>
            <person name="Lakso M."/>
            <person name="Fracchia K.M."/>
            <person name="Antoshechkin I."/>
            <person name="Mortazavi A."/>
            <person name="Wong G."/>
            <person name="Sternberg P.W."/>
        </authorList>
    </citation>
    <scope>NUCLEOTIDE SEQUENCE [LARGE SCALE GENOMIC DNA]</scope>
    <source>
        <strain evidence="3">MT8872</strain>
    </source>
</reference>
<dbReference type="WBParaSite" id="Pan_g8605.t1">
    <property type="protein sequence ID" value="Pan_g8605.t1"/>
    <property type="gene ID" value="Pan_g8605"/>
</dbReference>
<feature type="region of interest" description="Disordered" evidence="1">
    <location>
        <begin position="206"/>
        <end position="238"/>
    </location>
</feature>
<protein>
    <submittedName>
        <fullName evidence="4">Lysosome-associated membrane glycoprotein 2-like</fullName>
    </submittedName>
</protein>
<accession>A0A7E4W8I4</accession>
<evidence type="ECO:0000256" key="2">
    <source>
        <dbReference type="SAM" id="Phobius"/>
    </source>
</evidence>
<feature type="region of interest" description="Disordered" evidence="1">
    <location>
        <begin position="281"/>
        <end position="302"/>
    </location>
</feature>
<keyword evidence="2" id="KW-0472">Membrane</keyword>
<evidence type="ECO:0000313" key="4">
    <source>
        <dbReference type="WBParaSite" id="Pan_g8605.t1"/>
    </source>
</evidence>
<name>A0A7E4W8I4_PANRE</name>